<organism evidence="1 2">
    <name type="scientific">Hydrococcus rivularis NIES-593</name>
    <dbReference type="NCBI Taxonomy" id="1921803"/>
    <lineage>
        <taxon>Bacteria</taxon>
        <taxon>Bacillati</taxon>
        <taxon>Cyanobacteriota</taxon>
        <taxon>Cyanophyceae</taxon>
        <taxon>Pleurocapsales</taxon>
        <taxon>Hydrococcaceae</taxon>
        <taxon>Hydrococcus</taxon>
    </lineage>
</organism>
<dbReference type="STRING" id="1921803.NIES593_15930"/>
<evidence type="ECO:0000313" key="1">
    <source>
        <dbReference type="EMBL" id="OKH21288.1"/>
    </source>
</evidence>
<proteinExistence type="predicted"/>
<keyword evidence="2" id="KW-1185">Reference proteome</keyword>
<comment type="caution">
    <text evidence="1">The sequence shown here is derived from an EMBL/GenBank/DDBJ whole genome shotgun (WGS) entry which is preliminary data.</text>
</comment>
<accession>A0A1U7HCM2</accession>
<evidence type="ECO:0000313" key="2">
    <source>
        <dbReference type="Proteomes" id="UP000186868"/>
    </source>
</evidence>
<protein>
    <submittedName>
        <fullName evidence="1">Uncharacterized protein</fullName>
    </submittedName>
</protein>
<sequence>MKRDRLFFENTIVNTMEIEQKLKQLAKKHKIPEELLKEAIALEKDRVMYANRQCVPKLIKAIAQHAE</sequence>
<dbReference type="EMBL" id="MRCB01000021">
    <property type="protein sequence ID" value="OKH21288.1"/>
    <property type="molecule type" value="Genomic_DNA"/>
</dbReference>
<gene>
    <name evidence="1" type="ORF">NIES593_15930</name>
</gene>
<dbReference type="AlphaFoldDB" id="A0A1U7HCM2"/>
<name>A0A1U7HCM2_9CYAN</name>
<reference evidence="1 2" key="1">
    <citation type="submission" date="2016-11" db="EMBL/GenBank/DDBJ databases">
        <title>Draft Genome Sequences of Nine Cyanobacterial Strains from Diverse Habitats.</title>
        <authorList>
            <person name="Zhu T."/>
            <person name="Hou S."/>
            <person name="Lu X."/>
            <person name="Hess W.R."/>
        </authorList>
    </citation>
    <scope>NUCLEOTIDE SEQUENCE [LARGE SCALE GENOMIC DNA]</scope>
    <source>
        <strain evidence="1 2">NIES-593</strain>
    </source>
</reference>
<dbReference type="Proteomes" id="UP000186868">
    <property type="component" value="Unassembled WGS sequence"/>
</dbReference>